<evidence type="ECO:0000256" key="7">
    <source>
        <dbReference type="ARBA" id="ARBA00023125"/>
    </source>
</evidence>
<dbReference type="Gene3D" id="1.20.120.920">
    <property type="entry name" value="CRISPR-associated endonuclease Cas1, C-terminal domain"/>
    <property type="match status" value="1"/>
</dbReference>
<dbReference type="GO" id="GO:0004520">
    <property type="term" value="F:DNA endonuclease activity"/>
    <property type="evidence" value="ECO:0007669"/>
    <property type="project" value="InterPro"/>
</dbReference>
<dbReference type="AlphaFoldDB" id="A0A174ZZ66"/>
<evidence type="ECO:0000256" key="3">
    <source>
        <dbReference type="ARBA" id="ARBA00022759"/>
    </source>
</evidence>
<comment type="similarity">
    <text evidence="10">Belongs to the CRISPR-associated endonuclease Cas1 family.</text>
</comment>
<comment type="subunit">
    <text evidence="9 10">Homodimer, forms a heterotetramer with a Cas2 homodimer.</text>
</comment>
<dbReference type="GO" id="GO:0016787">
    <property type="term" value="F:hydrolase activity"/>
    <property type="evidence" value="ECO:0007669"/>
    <property type="project" value="UniProtKB-KW"/>
</dbReference>
<dbReference type="NCBIfam" id="TIGR03640">
    <property type="entry name" value="cas1_DVULG"/>
    <property type="match status" value="1"/>
</dbReference>
<evidence type="ECO:0000256" key="2">
    <source>
        <dbReference type="ARBA" id="ARBA00022723"/>
    </source>
</evidence>
<dbReference type="GO" id="GO:0003677">
    <property type="term" value="F:DNA binding"/>
    <property type="evidence" value="ECO:0007669"/>
    <property type="project" value="UniProtKB-KW"/>
</dbReference>
<comment type="function">
    <text evidence="10">CRISPR (clustered regularly interspaced short palindromic repeat), is an adaptive immune system that provides protection against mobile genetic elements (viruses, transposable elements and conjugative plasmids). CRISPR clusters contain spacers, sequences complementary to antecedent mobile elements, and target invading nucleic acids. CRISPR clusters are transcribed and processed into CRISPR RNA (crRNA). Acts as a dsDNA endonuclease. Involved in the integration of spacer DNA into the CRISPR cassette.</text>
</comment>
<dbReference type="NCBIfam" id="TIGR00287">
    <property type="entry name" value="cas1"/>
    <property type="match status" value="1"/>
</dbReference>
<dbReference type="HAMAP" id="MF_01470">
    <property type="entry name" value="Cas1"/>
    <property type="match status" value="1"/>
</dbReference>
<dbReference type="GO" id="GO:0046872">
    <property type="term" value="F:metal ion binding"/>
    <property type="evidence" value="ECO:0007669"/>
    <property type="project" value="UniProtKB-UniRule"/>
</dbReference>
<dbReference type="GO" id="GO:0051607">
    <property type="term" value="P:defense response to virus"/>
    <property type="evidence" value="ECO:0007669"/>
    <property type="project" value="UniProtKB-UniRule"/>
</dbReference>
<dbReference type="InterPro" id="IPR002729">
    <property type="entry name" value="CRISPR-assoc_Cas1"/>
</dbReference>
<dbReference type="InterPro" id="IPR019856">
    <property type="entry name" value="CRISPR-assoc_Cas1_DVULG"/>
</dbReference>
<reference evidence="11 12" key="1">
    <citation type="submission" date="2015-09" db="EMBL/GenBank/DDBJ databases">
        <authorList>
            <consortium name="Pathogen Informatics"/>
        </authorList>
    </citation>
    <scope>NUCLEOTIDE SEQUENCE [LARGE SCALE GENOMIC DNA]</scope>
    <source>
        <strain evidence="11 12">2789STDY5834928</strain>
    </source>
</reference>
<dbReference type="InterPro" id="IPR042206">
    <property type="entry name" value="CRISPR-assoc_Cas1_C"/>
</dbReference>
<evidence type="ECO:0000313" key="11">
    <source>
        <dbReference type="EMBL" id="CUQ88470.1"/>
    </source>
</evidence>
<dbReference type="Pfam" id="PF01867">
    <property type="entry name" value="Cas_Cas1"/>
    <property type="match status" value="1"/>
</dbReference>
<dbReference type="Proteomes" id="UP000095662">
    <property type="component" value="Unassembled WGS sequence"/>
</dbReference>
<dbReference type="InterPro" id="IPR042211">
    <property type="entry name" value="CRISPR-assoc_Cas1_N"/>
</dbReference>
<name>A0A174ZZ66_9FIRM</name>
<accession>A0A174ZZ66</accession>
<evidence type="ECO:0000256" key="8">
    <source>
        <dbReference type="ARBA" id="ARBA00023211"/>
    </source>
</evidence>
<evidence type="ECO:0000256" key="6">
    <source>
        <dbReference type="ARBA" id="ARBA00023118"/>
    </source>
</evidence>
<keyword evidence="1 10" id="KW-0540">Nuclease</keyword>
<dbReference type="PANTHER" id="PTHR34353:SF2">
    <property type="entry name" value="CRISPR-ASSOCIATED ENDONUCLEASE CAS1 1"/>
    <property type="match status" value="1"/>
</dbReference>
<dbReference type="Gene3D" id="3.100.10.20">
    <property type="entry name" value="CRISPR-associated endonuclease Cas1, N-terminal domain"/>
    <property type="match status" value="1"/>
</dbReference>
<keyword evidence="3 10" id="KW-0255">Endonuclease</keyword>
<evidence type="ECO:0000313" key="12">
    <source>
        <dbReference type="Proteomes" id="UP000095662"/>
    </source>
</evidence>
<keyword evidence="7 10" id="KW-0238">DNA-binding</keyword>
<keyword evidence="4 10" id="KW-0378">Hydrolase</keyword>
<dbReference type="EC" id="3.1.-.-" evidence="10"/>
<protein>
    <recommendedName>
        <fullName evidence="10">CRISPR-associated endonuclease Cas1</fullName>
        <ecNumber evidence="10">3.1.-.-</ecNumber>
    </recommendedName>
</protein>
<evidence type="ECO:0000256" key="9">
    <source>
        <dbReference type="ARBA" id="ARBA00038592"/>
    </source>
</evidence>
<keyword evidence="8 10" id="KW-0464">Manganese</keyword>
<feature type="binding site" evidence="10">
    <location>
        <position position="166"/>
    </location>
    <ligand>
        <name>Mn(2+)</name>
        <dbReference type="ChEBI" id="CHEBI:29035"/>
    </ligand>
</feature>
<keyword evidence="2 10" id="KW-0479">Metal-binding</keyword>
<keyword evidence="5 10" id="KW-0460">Magnesium</keyword>
<feature type="binding site" evidence="10">
    <location>
        <position position="249"/>
    </location>
    <ligand>
        <name>Mn(2+)</name>
        <dbReference type="ChEBI" id="CHEBI:29035"/>
    </ligand>
</feature>
<dbReference type="GO" id="GO:0043571">
    <property type="term" value="P:maintenance of CRISPR repeat elements"/>
    <property type="evidence" value="ECO:0007669"/>
    <property type="project" value="UniProtKB-UniRule"/>
</dbReference>
<evidence type="ECO:0000256" key="1">
    <source>
        <dbReference type="ARBA" id="ARBA00022722"/>
    </source>
</evidence>
<dbReference type="STRING" id="39492.ERS852540_01723"/>
<comment type="cofactor">
    <cofactor evidence="10">
        <name>Mg(2+)</name>
        <dbReference type="ChEBI" id="CHEBI:18420"/>
    </cofactor>
    <cofactor evidence="10">
        <name>Mn(2+)</name>
        <dbReference type="ChEBI" id="CHEBI:29035"/>
    </cofactor>
</comment>
<proteinExistence type="inferred from homology"/>
<organism evidence="11 12">
    <name type="scientific">[Eubacterium] siraeum</name>
    <dbReference type="NCBI Taxonomy" id="39492"/>
    <lineage>
        <taxon>Bacteria</taxon>
        <taxon>Bacillati</taxon>
        <taxon>Bacillota</taxon>
        <taxon>Clostridia</taxon>
        <taxon>Eubacteriales</taxon>
        <taxon>Oscillospiraceae</taxon>
        <taxon>Oscillospiraceae incertae sedis</taxon>
    </lineage>
</organism>
<gene>
    <name evidence="10" type="primary">cas1</name>
    <name evidence="11" type="ORF">ERS852540_01723</name>
</gene>
<feature type="binding site" evidence="10">
    <location>
        <position position="234"/>
    </location>
    <ligand>
        <name>Mn(2+)</name>
        <dbReference type="ChEBI" id="CHEBI:29035"/>
    </ligand>
</feature>
<evidence type="ECO:0000256" key="5">
    <source>
        <dbReference type="ARBA" id="ARBA00022842"/>
    </source>
</evidence>
<evidence type="ECO:0000256" key="4">
    <source>
        <dbReference type="ARBA" id="ARBA00022801"/>
    </source>
</evidence>
<dbReference type="EMBL" id="CZBY01000014">
    <property type="protein sequence ID" value="CUQ88470.1"/>
    <property type="molecule type" value="Genomic_DNA"/>
</dbReference>
<evidence type="ECO:0000256" key="10">
    <source>
        <dbReference type="HAMAP-Rule" id="MF_01470"/>
    </source>
</evidence>
<dbReference type="InterPro" id="IPR050646">
    <property type="entry name" value="Cas1"/>
</dbReference>
<keyword evidence="6 10" id="KW-0051">Antiviral defense</keyword>
<sequence>MRKLRNTLYVITPDKYLSLDGENIVIHNKDDTQTRLPLHNVEDIVMFGGRGASPALMNKCTEDNIGLTFMSRSGKFLARAEGAISGNVYLRREQFRIADDEARSLSVAKNFIIGKLFNSRYVIERAVRDHSLQVDVDKLKNRSDLLSQAIIKCQSVSDIDTLRGIEGESAQLYFSVFDEFILQQKDEFRFVTRSKRPPLDNVNALLSFSYSVATGMCTSALETAGLDPYVGFMHTDRPGRRSLALDLVEEFRAIMCDRFVISLINKRIINNGDFEKREDGAVLLSEDGRKVFLTHWQNRKQDVVMHPFLKEKVEWGLLPYIQALLLSRYIRGDLDEYPMLLWR</sequence>
<dbReference type="OrthoDB" id="9803119at2"/>
<dbReference type="PANTHER" id="PTHR34353">
    <property type="entry name" value="CRISPR-ASSOCIATED ENDONUCLEASE CAS1 1"/>
    <property type="match status" value="1"/>
</dbReference>